<organism evidence="2 3">
    <name type="scientific">Tsukamurella strandjordii</name>
    <dbReference type="NCBI Taxonomy" id="147577"/>
    <lineage>
        <taxon>Bacteria</taxon>
        <taxon>Bacillati</taxon>
        <taxon>Actinomycetota</taxon>
        <taxon>Actinomycetes</taxon>
        <taxon>Mycobacteriales</taxon>
        <taxon>Tsukamurellaceae</taxon>
        <taxon>Tsukamurella</taxon>
    </lineage>
</organism>
<protein>
    <submittedName>
        <fullName evidence="2">Uncharacterized protein</fullName>
    </submittedName>
</protein>
<reference evidence="2" key="1">
    <citation type="submission" date="2023-08" db="EMBL/GenBank/DDBJ databases">
        <title>The draft genome of Tsukamurella strandjordii strain 050030.</title>
        <authorList>
            <person name="Zhao F."/>
            <person name="Feng Y."/>
            <person name="Zong Z."/>
        </authorList>
    </citation>
    <scope>NUCLEOTIDE SEQUENCE</scope>
    <source>
        <strain evidence="2">050030</strain>
    </source>
</reference>
<dbReference type="AlphaFoldDB" id="A0AA90NQM3"/>
<evidence type="ECO:0000313" key="2">
    <source>
        <dbReference type="EMBL" id="MDP0398914.1"/>
    </source>
</evidence>
<comment type="caution">
    <text evidence="2">The sequence shown here is derived from an EMBL/GenBank/DDBJ whole genome shotgun (WGS) entry which is preliminary data.</text>
</comment>
<dbReference type="RefSeq" id="WP_305111669.1">
    <property type="nucleotide sequence ID" value="NZ_JAUTIX010000005.1"/>
</dbReference>
<sequence>MNDQNHQPWHGTPANDPSRPRAEFDPNLGEWGWWEPDPDDAESEVWTRALKQEPPTTPEAAAKWDAMLEANDAARCVARKKNGERCRRLAVQAATVCLVHGGAAEHVKRAARARLENAADRMAKELLKIAVSDDAPEGVKLAAIKDALDRAGLGAKTAVEVEVGPTKPWEQIMLAGIAGGPRPAELAPAPTGNNLVPEEFAAHAAMMDEDMGVLDAEVVEGYDAGRALNPRDAHGDADRPRYNASDTASRSYGAVAGELTTAEHAVEEVARINRTAPAARPKHE</sequence>
<evidence type="ECO:0000256" key="1">
    <source>
        <dbReference type="SAM" id="MobiDB-lite"/>
    </source>
</evidence>
<dbReference type="Proteomes" id="UP001178281">
    <property type="component" value="Unassembled WGS sequence"/>
</dbReference>
<accession>A0AA90NQM3</accession>
<gene>
    <name evidence="2" type="ORF">Q7X28_13355</name>
</gene>
<dbReference type="EMBL" id="JAUTIX010000005">
    <property type="protein sequence ID" value="MDP0398914.1"/>
    <property type="molecule type" value="Genomic_DNA"/>
</dbReference>
<proteinExistence type="predicted"/>
<feature type="compositionally biased region" description="Basic and acidic residues" evidence="1">
    <location>
        <begin position="229"/>
        <end position="241"/>
    </location>
</feature>
<keyword evidence="3" id="KW-1185">Reference proteome</keyword>
<name>A0AA90NQM3_9ACTN</name>
<feature type="region of interest" description="Disordered" evidence="1">
    <location>
        <begin position="1"/>
        <end position="41"/>
    </location>
</feature>
<evidence type="ECO:0000313" key="3">
    <source>
        <dbReference type="Proteomes" id="UP001178281"/>
    </source>
</evidence>
<feature type="region of interest" description="Disordered" evidence="1">
    <location>
        <begin position="227"/>
        <end position="256"/>
    </location>
</feature>